<name>A0A168PHP4_ABSGL</name>
<evidence type="ECO:0000259" key="5">
    <source>
        <dbReference type="PROSITE" id="PS00486"/>
    </source>
</evidence>
<evidence type="ECO:0000256" key="3">
    <source>
        <dbReference type="ARBA" id="ARBA00022840"/>
    </source>
</evidence>
<dbReference type="OMA" id="CHLATID"/>
<dbReference type="SUPFAM" id="SSF52540">
    <property type="entry name" value="P-loop containing nucleoside triphosphate hydrolases"/>
    <property type="match status" value="1"/>
</dbReference>
<keyword evidence="2" id="KW-0547">Nucleotide-binding</keyword>
<sequence>MSTHRVDELPLVEPACRPEFLDQEDSVLEFKELRHPCITAGGNFSPNDTQLGGGPDQPNIILLTGPNMGGKSTLLRQTCVAIIMAQLGGYVPARSCRLTAVDRIFTRIGANDNILASQSTFMVELAETSKILHGATTHSMVILDELGRGTSTFDGYAIAYAIAYAVLHHLATQVNCLALFSTHYHTLCKEFELNLSIKNMHMGYVMDTDEHKVIFLYKLTQGICAKSFGMNVAKMAGIPDAIIEKAAAKAEAFERTHKTHDSTYSTSLTPTMLADMAYLLKPTDLNPRAVRTIVNAFRSADSM</sequence>
<dbReference type="InterPro" id="IPR027417">
    <property type="entry name" value="P-loop_NTPase"/>
</dbReference>
<gene>
    <name evidence="6" type="primary">ABSGL_08193.1 scaffold 9707</name>
</gene>
<dbReference type="AlphaFoldDB" id="A0A168PHP4"/>
<evidence type="ECO:0000256" key="1">
    <source>
        <dbReference type="ARBA" id="ARBA00006271"/>
    </source>
</evidence>
<accession>A0A168PHP4</accession>
<evidence type="ECO:0000256" key="4">
    <source>
        <dbReference type="ARBA" id="ARBA00023125"/>
    </source>
</evidence>
<dbReference type="PROSITE" id="PS00486">
    <property type="entry name" value="DNA_MISMATCH_REPAIR_2"/>
    <property type="match status" value="1"/>
</dbReference>
<dbReference type="GO" id="GO:0140664">
    <property type="term" value="F:ATP-dependent DNA damage sensor activity"/>
    <property type="evidence" value="ECO:0007669"/>
    <property type="project" value="InterPro"/>
</dbReference>
<feature type="domain" description="DNA mismatch repair proteins mutS family" evidence="5">
    <location>
        <begin position="139"/>
        <end position="155"/>
    </location>
</feature>
<keyword evidence="3" id="KW-0067">ATP-binding</keyword>
<organism evidence="6">
    <name type="scientific">Absidia glauca</name>
    <name type="common">Pin mould</name>
    <dbReference type="NCBI Taxonomy" id="4829"/>
    <lineage>
        <taxon>Eukaryota</taxon>
        <taxon>Fungi</taxon>
        <taxon>Fungi incertae sedis</taxon>
        <taxon>Mucoromycota</taxon>
        <taxon>Mucoromycotina</taxon>
        <taxon>Mucoromycetes</taxon>
        <taxon>Mucorales</taxon>
        <taxon>Cunninghamellaceae</taxon>
        <taxon>Absidia</taxon>
    </lineage>
</organism>
<dbReference type="SMART" id="SM00534">
    <property type="entry name" value="MUTSac"/>
    <property type="match status" value="1"/>
</dbReference>
<reference evidence="6" key="1">
    <citation type="submission" date="2016-04" db="EMBL/GenBank/DDBJ databases">
        <authorList>
            <person name="Evans L.H."/>
            <person name="Alamgir A."/>
            <person name="Owens N."/>
            <person name="Weber N.D."/>
            <person name="Virtaneva K."/>
            <person name="Barbian K."/>
            <person name="Babar A."/>
            <person name="Rosenke K."/>
        </authorList>
    </citation>
    <scope>NUCLEOTIDE SEQUENCE [LARGE SCALE GENOMIC DNA]</scope>
    <source>
        <strain evidence="6">CBS 101.48</strain>
    </source>
</reference>
<evidence type="ECO:0000313" key="7">
    <source>
        <dbReference type="Proteomes" id="UP000078561"/>
    </source>
</evidence>
<dbReference type="Proteomes" id="UP000078561">
    <property type="component" value="Unassembled WGS sequence"/>
</dbReference>
<dbReference type="EMBL" id="LT553838">
    <property type="protein sequence ID" value="SAM02407.1"/>
    <property type="molecule type" value="Genomic_DNA"/>
</dbReference>
<dbReference type="Gene3D" id="3.40.50.300">
    <property type="entry name" value="P-loop containing nucleotide triphosphate hydrolases"/>
    <property type="match status" value="1"/>
</dbReference>
<dbReference type="GO" id="GO:0032301">
    <property type="term" value="C:MutSalpha complex"/>
    <property type="evidence" value="ECO:0007669"/>
    <property type="project" value="TreeGrafter"/>
</dbReference>
<evidence type="ECO:0000313" key="6">
    <source>
        <dbReference type="EMBL" id="SAM02407.1"/>
    </source>
</evidence>
<proteinExistence type="inferred from homology"/>
<keyword evidence="4" id="KW-0238">DNA-binding</keyword>
<dbReference type="GO" id="GO:0030983">
    <property type="term" value="F:mismatched DNA binding"/>
    <property type="evidence" value="ECO:0007669"/>
    <property type="project" value="InterPro"/>
</dbReference>
<keyword evidence="7" id="KW-1185">Reference proteome</keyword>
<protein>
    <recommendedName>
        <fullName evidence="5">DNA mismatch repair proteins mutS family domain-containing protein</fullName>
    </recommendedName>
</protein>
<dbReference type="InterPro" id="IPR045076">
    <property type="entry name" value="MutS"/>
</dbReference>
<dbReference type="OrthoDB" id="2287530at2759"/>
<dbReference type="Pfam" id="PF00488">
    <property type="entry name" value="MutS_V"/>
    <property type="match status" value="1"/>
</dbReference>
<comment type="similarity">
    <text evidence="1">Belongs to the DNA mismatch repair MutS family.</text>
</comment>
<dbReference type="GO" id="GO:0005524">
    <property type="term" value="F:ATP binding"/>
    <property type="evidence" value="ECO:0007669"/>
    <property type="project" value="UniProtKB-KW"/>
</dbReference>
<evidence type="ECO:0000256" key="2">
    <source>
        <dbReference type="ARBA" id="ARBA00022741"/>
    </source>
</evidence>
<dbReference type="STRING" id="4829.A0A168PHP4"/>
<dbReference type="InParanoid" id="A0A168PHP4"/>
<dbReference type="PANTHER" id="PTHR11361">
    <property type="entry name" value="DNA MISMATCH REPAIR PROTEIN MUTS FAMILY MEMBER"/>
    <property type="match status" value="1"/>
</dbReference>
<dbReference type="InterPro" id="IPR000432">
    <property type="entry name" value="DNA_mismatch_repair_MutS_C"/>
</dbReference>
<dbReference type="PANTHER" id="PTHR11361:SF148">
    <property type="entry name" value="DNA MISMATCH REPAIR PROTEIN MSH6"/>
    <property type="match status" value="1"/>
</dbReference>
<dbReference type="GO" id="GO:0006298">
    <property type="term" value="P:mismatch repair"/>
    <property type="evidence" value="ECO:0007669"/>
    <property type="project" value="InterPro"/>
</dbReference>